<dbReference type="PANTHER" id="PTHR36441:SF1">
    <property type="entry name" value="DUF503 DOMAIN-CONTAINING PROTEIN"/>
    <property type="match status" value="1"/>
</dbReference>
<evidence type="ECO:0000313" key="2">
    <source>
        <dbReference type="Proteomes" id="UP000223071"/>
    </source>
</evidence>
<proteinExistence type="predicted"/>
<name>A0A2A9HCF3_TEPT2</name>
<organism evidence="1 2">
    <name type="scientific">Tepidiforma thermophila (strain KCTC 52669 / CGMCC 1.13589 / G233)</name>
    <dbReference type="NCBI Taxonomy" id="2761530"/>
    <lineage>
        <taxon>Bacteria</taxon>
        <taxon>Bacillati</taxon>
        <taxon>Chloroflexota</taxon>
        <taxon>Tepidiformia</taxon>
        <taxon>Tepidiformales</taxon>
        <taxon>Tepidiformaceae</taxon>
        <taxon>Tepidiforma</taxon>
    </lineage>
</organism>
<evidence type="ECO:0000313" key="1">
    <source>
        <dbReference type="EMBL" id="PFG72851.1"/>
    </source>
</evidence>
<dbReference type="InterPro" id="IPR007546">
    <property type="entry name" value="DUF503"/>
</dbReference>
<dbReference type="SUPFAM" id="SSF103007">
    <property type="entry name" value="Hypothetical protein TT1725"/>
    <property type="match status" value="1"/>
</dbReference>
<dbReference type="RefSeq" id="WP_165772388.1">
    <property type="nucleotide sequence ID" value="NZ_PDJQ01000001.1"/>
</dbReference>
<dbReference type="Pfam" id="PF04456">
    <property type="entry name" value="DUF503"/>
    <property type="match status" value="1"/>
</dbReference>
<dbReference type="AlphaFoldDB" id="A0A2A9HCF3"/>
<comment type="caution">
    <text evidence="1">The sequence shown here is derived from an EMBL/GenBank/DDBJ whole genome shotgun (WGS) entry which is preliminary data.</text>
</comment>
<protein>
    <recommendedName>
        <fullName evidence="3">DUF503 domain-containing protein</fullName>
    </recommendedName>
</protein>
<dbReference type="Gene3D" id="3.30.70.1120">
    <property type="entry name" value="TT1725-like"/>
    <property type="match status" value="1"/>
</dbReference>
<evidence type="ECO:0008006" key="3">
    <source>
        <dbReference type="Google" id="ProtNLM"/>
    </source>
</evidence>
<sequence length="95" mass="10397">MTVGVLRVSLRIPSRTLKEKRAIVRPVVERLRSRFNASVAEIDALDAVGLAVIAAAVISNDPRHADEQLQAIAAAIQDWRLDAELVDLETELLDA</sequence>
<gene>
    <name evidence="1" type="ORF">A9A59_0042</name>
</gene>
<accession>A0A2A9HCF3</accession>
<keyword evidence="2" id="KW-1185">Reference proteome</keyword>
<dbReference type="InterPro" id="IPR036746">
    <property type="entry name" value="TT1725-like_sf"/>
</dbReference>
<dbReference type="PANTHER" id="PTHR36441">
    <property type="entry name" value="HYPOTHETICAL CYTOSOLIC PROTEIN"/>
    <property type="match status" value="1"/>
</dbReference>
<dbReference type="EMBL" id="PDJQ01000001">
    <property type="protein sequence ID" value="PFG72851.1"/>
    <property type="molecule type" value="Genomic_DNA"/>
</dbReference>
<dbReference type="Proteomes" id="UP000223071">
    <property type="component" value="Unassembled WGS sequence"/>
</dbReference>
<reference evidence="1 2" key="1">
    <citation type="submission" date="2017-09" db="EMBL/GenBank/DDBJ databases">
        <title>Sequencing the genomes of two abundant thermophiles in Great Basin hot springs: Thermocrinis jamiesonii and novel Chloroflexi Thermoflexus hugenholtzii.</title>
        <authorList>
            <person name="Hedlund B."/>
        </authorList>
    </citation>
    <scope>NUCLEOTIDE SEQUENCE [LARGE SCALE GENOMIC DNA]</scope>
    <source>
        <strain evidence="1 2">G233</strain>
    </source>
</reference>